<feature type="transmembrane region" description="Helical" evidence="6">
    <location>
        <begin position="70"/>
        <end position="92"/>
    </location>
</feature>
<feature type="transmembrane region" description="Helical" evidence="6">
    <location>
        <begin position="21"/>
        <end position="38"/>
    </location>
</feature>
<dbReference type="RefSeq" id="WP_244299773.1">
    <property type="nucleotide sequence ID" value="NZ_AP019791.1"/>
</dbReference>
<evidence type="ECO:0000313" key="7">
    <source>
        <dbReference type="EMBL" id="BBL80914.1"/>
    </source>
</evidence>
<feature type="transmembrane region" description="Helical" evidence="6">
    <location>
        <begin position="222"/>
        <end position="243"/>
    </location>
</feature>
<dbReference type="PANTHER" id="PTHR32196:SF63">
    <property type="entry name" value="INNER MEMBRANE ABC TRANSPORTER PERMEASE PROTEIN YJFF"/>
    <property type="match status" value="1"/>
</dbReference>
<feature type="transmembrane region" description="Helical" evidence="6">
    <location>
        <begin position="104"/>
        <end position="129"/>
    </location>
</feature>
<evidence type="ECO:0000256" key="4">
    <source>
        <dbReference type="ARBA" id="ARBA00022989"/>
    </source>
</evidence>
<keyword evidence="2" id="KW-1003">Cell membrane</keyword>
<reference evidence="7" key="1">
    <citation type="journal article" date="2019" name="Microbiol. Resour. Announc.">
        <title>Complete Genome Sequence of Rubrobacter xylanophilus Strain AA3-22, Isolated from Arima Onsen in Japan.</title>
        <authorList>
            <person name="Tomariguchi N."/>
            <person name="Miyazaki K."/>
        </authorList>
    </citation>
    <scope>NUCLEOTIDE SEQUENCE [LARGE SCALE GENOMIC DNA]</scope>
    <source>
        <strain evidence="7">AA3-22</strain>
    </source>
</reference>
<feature type="transmembrane region" description="Helical" evidence="6">
    <location>
        <begin position="249"/>
        <end position="269"/>
    </location>
</feature>
<gene>
    <name evidence="7" type="ORF">RxyAA322_27680</name>
</gene>
<feature type="transmembrane region" description="Helical" evidence="6">
    <location>
        <begin position="276"/>
        <end position="298"/>
    </location>
</feature>
<keyword evidence="8" id="KW-1185">Reference proteome</keyword>
<feature type="transmembrane region" description="Helical" evidence="6">
    <location>
        <begin position="134"/>
        <end position="152"/>
    </location>
</feature>
<dbReference type="EMBL" id="AP019791">
    <property type="protein sequence ID" value="BBL80914.1"/>
    <property type="molecule type" value="Genomic_DNA"/>
</dbReference>
<dbReference type="CDD" id="cd06579">
    <property type="entry name" value="TM_PBP1_transp_AraH_like"/>
    <property type="match status" value="1"/>
</dbReference>
<organism evidence="7 8">
    <name type="scientific">Rubrobacter xylanophilus</name>
    <dbReference type="NCBI Taxonomy" id="49319"/>
    <lineage>
        <taxon>Bacteria</taxon>
        <taxon>Bacillati</taxon>
        <taxon>Actinomycetota</taxon>
        <taxon>Rubrobacteria</taxon>
        <taxon>Rubrobacterales</taxon>
        <taxon>Rubrobacteraceae</taxon>
        <taxon>Rubrobacter</taxon>
    </lineage>
</organism>
<dbReference type="AlphaFoldDB" id="A0A510HLZ2"/>
<accession>A0A510HLZ2</accession>
<comment type="subcellular location">
    <subcellularLocation>
        <location evidence="1">Cell membrane</location>
        <topology evidence="1">Multi-pass membrane protein</topology>
    </subcellularLocation>
</comment>
<evidence type="ECO:0000256" key="6">
    <source>
        <dbReference type="SAM" id="Phobius"/>
    </source>
</evidence>
<dbReference type="PANTHER" id="PTHR32196">
    <property type="entry name" value="ABC TRANSPORTER PERMEASE PROTEIN YPHD-RELATED-RELATED"/>
    <property type="match status" value="1"/>
</dbReference>
<protein>
    <submittedName>
        <fullName evidence="7">Sugar ABC transporter permease</fullName>
    </submittedName>
</protein>
<evidence type="ECO:0000256" key="5">
    <source>
        <dbReference type="ARBA" id="ARBA00023136"/>
    </source>
</evidence>
<keyword evidence="5 6" id="KW-0472">Membrane</keyword>
<feature type="transmembrane region" description="Helical" evidence="6">
    <location>
        <begin position="172"/>
        <end position="191"/>
    </location>
</feature>
<dbReference type="Proteomes" id="UP000318065">
    <property type="component" value="Chromosome"/>
</dbReference>
<name>A0A510HLZ2_9ACTN</name>
<proteinExistence type="predicted"/>
<keyword evidence="3 6" id="KW-0812">Transmembrane</keyword>
<dbReference type="GO" id="GO:0022857">
    <property type="term" value="F:transmembrane transporter activity"/>
    <property type="evidence" value="ECO:0007669"/>
    <property type="project" value="InterPro"/>
</dbReference>
<feature type="transmembrane region" description="Helical" evidence="6">
    <location>
        <begin position="304"/>
        <end position="324"/>
    </location>
</feature>
<evidence type="ECO:0000313" key="8">
    <source>
        <dbReference type="Proteomes" id="UP000318065"/>
    </source>
</evidence>
<evidence type="ECO:0000256" key="1">
    <source>
        <dbReference type="ARBA" id="ARBA00004651"/>
    </source>
</evidence>
<feature type="transmembrane region" description="Helical" evidence="6">
    <location>
        <begin position="44"/>
        <end position="63"/>
    </location>
</feature>
<dbReference type="GO" id="GO:0005886">
    <property type="term" value="C:plasma membrane"/>
    <property type="evidence" value="ECO:0007669"/>
    <property type="project" value="UniProtKB-SubCell"/>
</dbReference>
<keyword evidence="4 6" id="KW-1133">Transmembrane helix</keyword>
<evidence type="ECO:0000256" key="3">
    <source>
        <dbReference type="ARBA" id="ARBA00022692"/>
    </source>
</evidence>
<dbReference type="Pfam" id="PF02653">
    <property type="entry name" value="BPD_transp_2"/>
    <property type="match status" value="1"/>
</dbReference>
<evidence type="ECO:0000256" key="2">
    <source>
        <dbReference type="ARBA" id="ARBA00022475"/>
    </source>
</evidence>
<dbReference type="InterPro" id="IPR001851">
    <property type="entry name" value="ABC_transp_permease"/>
</dbReference>
<sequence>MMRAAQALPRRGRLREAALRQSYAFALVLLVAAAAANYALQPNFFNPAVLGGNLMTYLPLLLLAAGQTVVVIGGGIDLSLGAILSLSNVLIVSTLGESPDASRILLAVAAGLLAGTLAGAVNGACVAYLRFQPIVTTFATSFVFSGLALYVMPSPGGSVPQGLLSAYQADPLGLPMVFWAAVLVLLAWGLLRSTRYGVYLYATGGDQLSAFVSGVPVSPVRLASYCIAGFMAALAGLAMTLSTSTGDPLIGEPLTLSSIVAVVIGGTRLSGGQGGVFGTILGVIVLGLFQSIVSFMGVPSWWQTLINGLIVVVALAGPGLLGLLRQGRRP</sequence>